<keyword evidence="7 13" id="KW-0812">Transmembrane</keyword>
<evidence type="ECO:0000256" key="12">
    <source>
        <dbReference type="ARBA" id="ARBA00023285"/>
    </source>
</evidence>
<evidence type="ECO:0000256" key="10">
    <source>
        <dbReference type="ARBA" id="ARBA00023112"/>
    </source>
</evidence>
<organism evidence="15 16">
    <name type="scientific">Vibrio europaeus</name>
    <dbReference type="NCBI Taxonomy" id="300876"/>
    <lineage>
        <taxon>Bacteria</taxon>
        <taxon>Pseudomonadati</taxon>
        <taxon>Pseudomonadota</taxon>
        <taxon>Gammaproteobacteria</taxon>
        <taxon>Vibrionales</taxon>
        <taxon>Vibrionaceae</taxon>
        <taxon>Vibrio</taxon>
        <taxon>Vibrio oreintalis group</taxon>
    </lineage>
</organism>
<comment type="function">
    <text evidence="1">Efflux system for nickel and cobalt.</text>
</comment>
<evidence type="ECO:0000256" key="3">
    <source>
        <dbReference type="ARBA" id="ARBA00022426"/>
    </source>
</evidence>
<keyword evidence="5" id="KW-1003">Cell membrane</keyword>
<dbReference type="Proteomes" id="UP000094761">
    <property type="component" value="Unassembled WGS sequence"/>
</dbReference>
<dbReference type="PANTHER" id="PTHR40659:SF1">
    <property type="entry name" value="NICKEL_COBALT EFFLUX SYSTEM RCNA"/>
    <property type="match status" value="1"/>
</dbReference>
<gene>
    <name evidence="15" type="ORF">AZ468_21345</name>
    <name evidence="14" type="ORF">OPW20_03175</name>
</gene>
<evidence type="ECO:0000313" key="15">
    <source>
        <dbReference type="EMBL" id="OAM98069.1"/>
    </source>
</evidence>
<evidence type="ECO:0000256" key="13">
    <source>
        <dbReference type="RuleBase" id="RU362101"/>
    </source>
</evidence>
<evidence type="ECO:0000256" key="5">
    <source>
        <dbReference type="ARBA" id="ARBA00022475"/>
    </source>
</evidence>
<evidence type="ECO:0000256" key="11">
    <source>
        <dbReference type="ARBA" id="ARBA00023136"/>
    </source>
</evidence>
<evidence type="ECO:0000256" key="8">
    <source>
        <dbReference type="ARBA" id="ARBA00022989"/>
    </source>
</evidence>
<dbReference type="GO" id="GO:0005886">
    <property type="term" value="C:plasma membrane"/>
    <property type="evidence" value="ECO:0007669"/>
    <property type="project" value="UniProtKB-SubCell"/>
</dbReference>
<evidence type="ECO:0000256" key="7">
    <source>
        <dbReference type="ARBA" id="ARBA00022692"/>
    </source>
</evidence>
<evidence type="ECO:0000313" key="17">
    <source>
        <dbReference type="Proteomes" id="UP001150001"/>
    </source>
</evidence>
<evidence type="ECO:0000256" key="9">
    <source>
        <dbReference type="ARBA" id="ARBA00023065"/>
    </source>
</evidence>
<evidence type="ECO:0000256" key="2">
    <source>
        <dbReference type="ARBA" id="ARBA00004651"/>
    </source>
</evidence>
<dbReference type="GO" id="GO:0010045">
    <property type="term" value="P:response to nickel cation"/>
    <property type="evidence" value="ECO:0007669"/>
    <property type="project" value="TreeGrafter"/>
</dbReference>
<name>A0A178J8X9_9VIBR</name>
<keyword evidence="3" id="KW-0171">Cobalt transport</keyword>
<protein>
    <recommendedName>
        <fullName evidence="13">Nickel/cobalt efflux system</fullName>
    </recommendedName>
</protein>
<keyword evidence="17" id="KW-1185">Reference proteome</keyword>
<dbReference type="GeneID" id="78078279"/>
<dbReference type="InterPro" id="IPR051224">
    <property type="entry name" value="NiCoT_RcnA"/>
</dbReference>
<comment type="similarity">
    <text evidence="13">Belongs to the NiCoT transporter (TC 2.A.52) family.</text>
</comment>
<reference evidence="14" key="2">
    <citation type="submission" date="2022-11" db="EMBL/GenBank/DDBJ databases">
        <title>Role of the vibriolysin VemA secreted by the emergent pathogen Vibrio europaeus in the colonization of Manila clam mucus.</title>
        <authorList>
            <person name="Martinez C."/>
            <person name="Rodriguez S."/>
            <person name="Vences A."/>
            <person name="Barja J.L."/>
            <person name="Toranzo A.E."/>
            <person name="Dubert J."/>
        </authorList>
    </citation>
    <scope>NUCLEOTIDE SEQUENCE</scope>
    <source>
        <strain evidence="14">3454</strain>
    </source>
</reference>
<dbReference type="EMBL" id="JAPFIT010000010">
    <property type="protein sequence ID" value="MDC5739051.1"/>
    <property type="molecule type" value="Genomic_DNA"/>
</dbReference>
<evidence type="ECO:0000313" key="16">
    <source>
        <dbReference type="Proteomes" id="UP000094761"/>
    </source>
</evidence>
<evidence type="ECO:0000256" key="4">
    <source>
        <dbReference type="ARBA" id="ARBA00022448"/>
    </source>
</evidence>
<dbReference type="OrthoDB" id="9812956at2"/>
<evidence type="ECO:0000256" key="6">
    <source>
        <dbReference type="ARBA" id="ARBA00022596"/>
    </source>
</evidence>
<evidence type="ECO:0000313" key="14">
    <source>
        <dbReference type="EMBL" id="MDC5739051.1"/>
    </source>
</evidence>
<dbReference type="GO" id="GO:0032025">
    <property type="term" value="P:response to cobalt ion"/>
    <property type="evidence" value="ECO:0007669"/>
    <property type="project" value="TreeGrafter"/>
</dbReference>
<feature type="transmembrane region" description="Helical" evidence="13">
    <location>
        <begin position="6"/>
        <end position="25"/>
    </location>
</feature>
<accession>A0A178J8X9</accession>
<keyword evidence="9" id="KW-0406">Ion transport</keyword>
<feature type="transmembrane region" description="Helical" evidence="13">
    <location>
        <begin position="167"/>
        <end position="189"/>
    </location>
</feature>
<keyword evidence="6" id="KW-0533">Nickel</keyword>
<keyword evidence="4 13" id="KW-0813">Transport</keyword>
<dbReference type="EMBL" id="LUAX01000007">
    <property type="protein sequence ID" value="OAM98069.1"/>
    <property type="molecule type" value="Genomic_DNA"/>
</dbReference>
<keyword evidence="12" id="KW-0170">Cobalt</keyword>
<comment type="subcellular location">
    <subcellularLocation>
        <location evidence="2 13">Cell membrane</location>
        <topology evidence="2 13">Multi-pass membrane protein</topology>
    </subcellularLocation>
</comment>
<feature type="transmembrane region" description="Helical" evidence="13">
    <location>
        <begin position="95"/>
        <end position="123"/>
    </location>
</feature>
<dbReference type="GO" id="GO:0046583">
    <property type="term" value="F:monoatomic cation efflux transmembrane transporter activity"/>
    <property type="evidence" value="ECO:0007669"/>
    <property type="project" value="TreeGrafter"/>
</dbReference>
<keyword evidence="10" id="KW-0921">Nickel transport</keyword>
<keyword evidence="8 13" id="KW-1133">Transmembrane helix</keyword>
<evidence type="ECO:0000256" key="1">
    <source>
        <dbReference type="ARBA" id="ARBA00002510"/>
    </source>
</evidence>
<dbReference type="GO" id="GO:0015099">
    <property type="term" value="F:nickel cation transmembrane transporter activity"/>
    <property type="evidence" value="ECO:0007669"/>
    <property type="project" value="UniProtKB-UniRule"/>
</dbReference>
<dbReference type="GO" id="GO:0006824">
    <property type="term" value="P:cobalt ion transport"/>
    <property type="evidence" value="ECO:0007669"/>
    <property type="project" value="UniProtKB-KW"/>
</dbReference>
<feature type="transmembrane region" description="Helical" evidence="13">
    <location>
        <begin position="55"/>
        <end position="75"/>
    </location>
</feature>
<comment type="caution">
    <text evidence="15">The sequence shown here is derived from an EMBL/GenBank/DDBJ whole genome shotgun (WGS) entry which is preliminary data.</text>
</comment>
<feature type="transmembrane region" description="Helical" evidence="13">
    <location>
        <begin position="135"/>
        <end position="155"/>
    </location>
</feature>
<dbReference type="Pfam" id="PF03824">
    <property type="entry name" value="NicO"/>
    <property type="match status" value="1"/>
</dbReference>
<feature type="transmembrane region" description="Helical" evidence="13">
    <location>
        <begin position="196"/>
        <end position="217"/>
    </location>
</feature>
<keyword evidence="11 13" id="KW-0472">Membrane</keyword>
<sequence>MNKNKLLYVSLAVASIYLLATYWPVIMIKAIQWQRILNHELAELIYDIEENKQGAMLWFIGVSFCYGILHSLGAGHGKVLVSSYLITNRGTVSKAMFITVTTAMLQACVAIIIVEFMLAMFSATMREVHSAIASAIRISYFCVICLGVVLMVKAASKAPLFVNKHGLYGIIAAVGLRPCTGAVMILLFSNMVGLRGVGVISAIMMAFGTAITTSVIACLAVKGKDSIAELIPSQHSFKAIQFIGGAFVALFGYLLLTTEQYSTFIQI</sequence>
<reference evidence="15 16" key="1">
    <citation type="submission" date="2016-03" db="EMBL/GenBank/DDBJ databases">
        <title>Draft genome sequence of the Vibrio tubiashii subs. europaeus.</title>
        <authorList>
            <person name="Spinard E."/>
            <person name="Dubert J."/>
            <person name="Nelson D.R."/>
            <person name="Barja J.L."/>
        </authorList>
    </citation>
    <scope>NUCLEOTIDE SEQUENCE [LARGE SCALE GENOMIC DNA]</scope>
    <source>
        <strain evidence="16">PP-638</strain>
        <strain evidence="15">PP2-638</strain>
    </source>
</reference>
<proteinExistence type="inferred from homology"/>
<dbReference type="RefSeq" id="WP_069669224.1">
    <property type="nucleotide sequence ID" value="NZ_JAPFIM010000018.1"/>
</dbReference>
<dbReference type="Proteomes" id="UP001150001">
    <property type="component" value="Unassembled WGS sequence"/>
</dbReference>
<dbReference type="InterPro" id="IPR011541">
    <property type="entry name" value="Ni/Co_transpt_high_affinity"/>
</dbReference>
<feature type="transmembrane region" description="Helical" evidence="13">
    <location>
        <begin position="237"/>
        <end position="256"/>
    </location>
</feature>
<dbReference type="PANTHER" id="PTHR40659">
    <property type="entry name" value="NICKEL/COBALT EFFLUX SYSTEM RCNA"/>
    <property type="match status" value="1"/>
</dbReference>
<dbReference type="AlphaFoldDB" id="A0A178J8X9"/>